<dbReference type="PANTHER" id="PTHR11632:SF51">
    <property type="entry name" value="SUCCINATE DEHYDROGENASE [UBIQUINONE] FLAVOPROTEIN SUBUNIT, MITOCHONDRIAL"/>
    <property type="match status" value="1"/>
</dbReference>
<dbReference type="Gene3D" id="3.50.50.60">
    <property type="entry name" value="FAD/NAD(P)-binding domain"/>
    <property type="match status" value="2"/>
</dbReference>
<comment type="cofactor">
    <cofactor evidence="1">
        <name>FAD</name>
        <dbReference type="ChEBI" id="CHEBI:57692"/>
    </cofactor>
</comment>
<evidence type="ECO:0000313" key="5">
    <source>
        <dbReference type="EMBL" id="ORC37768.1"/>
    </source>
</evidence>
<dbReference type="EMBL" id="MWQY01000002">
    <property type="protein sequence ID" value="ORC37768.1"/>
    <property type="molecule type" value="Genomic_DNA"/>
</dbReference>
<evidence type="ECO:0000256" key="2">
    <source>
        <dbReference type="ARBA" id="ARBA00022630"/>
    </source>
</evidence>
<dbReference type="InterPro" id="IPR030664">
    <property type="entry name" value="SdhA/FrdA/AprA"/>
</dbReference>
<dbReference type="InterPro" id="IPR003953">
    <property type="entry name" value="FAD-dep_OxRdtase_2_FAD-bd"/>
</dbReference>
<evidence type="ECO:0000259" key="4">
    <source>
        <dbReference type="Pfam" id="PF00890"/>
    </source>
</evidence>
<evidence type="ECO:0000313" key="6">
    <source>
        <dbReference type="Proteomes" id="UP000192343"/>
    </source>
</evidence>
<name>A0A1Y1S1U4_9SPIO</name>
<dbReference type="GO" id="GO:0009061">
    <property type="term" value="P:anaerobic respiration"/>
    <property type="evidence" value="ECO:0007669"/>
    <property type="project" value="TreeGrafter"/>
</dbReference>
<keyword evidence="6" id="KW-1185">Reference proteome</keyword>
<comment type="caution">
    <text evidence="5">The sequence shown here is derived from an EMBL/GenBank/DDBJ whole genome shotgun (WGS) entry which is preliminary data.</text>
</comment>
<gene>
    <name evidence="5" type="ORF">B4O97_01845</name>
</gene>
<keyword evidence="2" id="KW-0285">Flavoprotein</keyword>
<dbReference type="SUPFAM" id="SSF51905">
    <property type="entry name" value="FAD/NAD(P)-binding domain"/>
    <property type="match status" value="1"/>
</dbReference>
<dbReference type="GO" id="GO:0050660">
    <property type="term" value="F:flavin adenine dinucleotide binding"/>
    <property type="evidence" value="ECO:0007669"/>
    <property type="project" value="TreeGrafter"/>
</dbReference>
<dbReference type="Proteomes" id="UP000192343">
    <property type="component" value="Unassembled WGS sequence"/>
</dbReference>
<organism evidence="5 6">
    <name type="scientific">Marispirochaeta aestuarii</name>
    <dbReference type="NCBI Taxonomy" id="1963862"/>
    <lineage>
        <taxon>Bacteria</taxon>
        <taxon>Pseudomonadati</taxon>
        <taxon>Spirochaetota</taxon>
        <taxon>Spirochaetia</taxon>
        <taxon>Spirochaetales</taxon>
        <taxon>Spirochaetaceae</taxon>
        <taxon>Marispirochaeta</taxon>
    </lineage>
</organism>
<feature type="domain" description="FAD-dependent oxidoreductase 2 FAD-binding" evidence="4">
    <location>
        <begin position="26"/>
        <end position="456"/>
    </location>
</feature>
<dbReference type="RefSeq" id="WP_083047750.1">
    <property type="nucleotide sequence ID" value="NZ_MWQY01000002.1"/>
</dbReference>
<keyword evidence="3" id="KW-0560">Oxidoreductase</keyword>
<protein>
    <recommendedName>
        <fullName evidence="4">FAD-dependent oxidoreductase 2 FAD-binding domain-containing protein</fullName>
    </recommendedName>
</protein>
<evidence type="ECO:0000256" key="1">
    <source>
        <dbReference type="ARBA" id="ARBA00001974"/>
    </source>
</evidence>
<reference evidence="5 6" key="1">
    <citation type="submission" date="2017-03" db="EMBL/GenBank/DDBJ databases">
        <title>Draft Genome sequence of Marispirochaeta sp. strain JC444.</title>
        <authorList>
            <person name="Shivani Y."/>
            <person name="Subhash Y."/>
            <person name="Sasikala C."/>
            <person name="Ramana C."/>
        </authorList>
    </citation>
    <scope>NUCLEOTIDE SEQUENCE [LARGE SCALE GENOMIC DNA]</scope>
    <source>
        <strain evidence="5 6">JC444</strain>
    </source>
</reference>
<dbReference type="Gene3D" id="3.90.700.10">
    <property type="entry name" value="Succinate dehydrogenase/fumarate reductase flavoprotein, catalytic domain"/>
    <property type="match status" value="1"/>
</dbReference>
<proteinExistence type="predicted"/>
<dbReference type="GO" id="GO:0000104">
    <property type="term" value="F:succinate dehydrogenase activity"/>
    <property type="evidence" value="ECO:0007669"/>
    <property type="project" value="TreeGrafter"/>
</dbReference>
<dbReference type="GO" id="GO:0005886">
    <property type="term" value="C:plasma membrane"/>
    <property type="evidence" value="ECO:0007669"/>
    <property type="project" value="TreeGrafter"/>
</dbReference>
<dbReference type="InterPro" id="IPR027477">
    <property type="entry name" value="Succ_DH/fumarate_Rdtase_cat_sf"/>
</dbReference>
<dbReference type="AlphaFoldDB" id="A0A1Y1S1U4"/>
<dbReference type="OrthoDB" id="9806724at2"/>
<dbReference type="Pfam" id="PF00890">
    <property type="entry name" value="FAD_binding_2"/>
    <property type="match status" value="1"/>
</dbReference>
<dbReference type="GO" id="GO:0009055">
    <property type="term" value="F:electron transfer activity"/>
    <property type="evidence" value="ECO:0007669"/>
    <property type="project" value="TreeGrafter"/>
</dbReference>
<dbReference type="InterPro" id="IPR036188">
    <property type="entry name" value="FAD/NAD-bd_sf"/>
</dbReference>
<evidence type="ECO:0000256" key="3">
    <source>
        <dbReference type="ARBA" id="ARBA00023002"/>
    </source>
</evidence>
<dbReference type="PANTHER" id="PTHR11632">
    <property type="entry name" value="SUCCINATE DEHYDROGENASE 2 FLAVOPROTEIN SUBUNIT"/>
    <property type="match status" value="1"/>
</dbReference>
<sequence length="670" mass="74510">MSSTSYTKLEPVEIDSVKIPCSYCHTLVLGSGCASLSTAVRLKRAGLEDLCIVTDNIFGGTSRNTGSDKQTYYKLSDSTRDPDTPYRMAEALTAGGAMHGDIALIEAIGSENGFYNLVGMGVPFPYNPWGGFTGYKTDHDPLQRGVSLGPYTSKLMTEYLERECRTLGIDIMDHHDVVKLIRLDDRAAGALIMNKREMDTDSRGLRLILCDNLVFGLGGPGGFYEKTVYPKPQNGGIGLALEIGATAANLTESQYGLTSQKFRWNLSGSYHQVLPRYYSIDGETGETFDFLNDYFPDMASLMNAVFLKGYQWPFDPRKIPDYGSSLLDVLVYRETEILGRKVYMDFRENPKGNDHIGRFDPALLGREAAEYWRNSGIDGTTPIERLRQLNPAAIQLYLDHNIDLAAEPLEMAVSAQHNNGGLAADIWWESVNIRRLFPVGEANGTHGAARPGGTALNSGQVGAFRAAQKIALAYRDKTLDTEKARDSGRRAASEILGILQQLTAGTPVPDCDREYKTGFQQRMSRYAAAVRSAQTAKEAKAAAEKQQKDYTELRVDPMRLSIALKLRHMVFAHRMYLEAIADYIQQGGGSRASSLVIAAEGQEGTPVHPLLPDWRIVPENLKLRGRIQHIRWNPDTKKPEFDWIDTRPIPTEDSWFETVWARYLDGSVFK</sequence>
<accession>A0A1Y1S1U4</accession>
<dbReference type="STRING" id="1963862.B4O97_01845"/>